<sequence length="632" mass="69131">MELEQQNNTLSNENFTTSRVWEELKELWKLAGPTIITAVSQYSLEFVTAAYAGHLGTLELAAVSIVQNVIKGFVYGLMLGMGSALETLCGQAVGAGQFNMLGIYMQRSWIITLTTALLLTPVYIFTSPILKLLRQDKHISELAGKYALWSIPQMFGYALNFPIQKFLQSQSKVRVTTIMSLSVLGVHALLNWVVVMKFSHGLLGAAMVGNLSWFLLIFGQLIYIMSGFFPDSWTGFSLLAFSLKGFIKLTLASAIMLCLELWYFTIIILMVGWLKDPEVAVDAVSTCMNLDVWTLMIALGFNAAVSVRVSNELGAGHPKVAKFAVLMAILTSAIIGTIFTVMIISLKDQFPKLFSDKPPVIYEASKLGYLLAATIFVNSIQIVLQGVAVGAGWQSLVAFITTGCYYLVGLPVCVLLGYKFKLGAHGLWAGLLIGVLLQTAILLLIAWRTNWNKEVLTEGTDGGLKTFRPLSESPTFSQILTRGAVRVSSSTVEATTENLDSKEEDVVFVAGATGKVGSRTIVRPGGMERPTDSFKETHNLTLAQEDTLFGGLVSNLQVAELLAIMAQNQSLSYCKIVEVVAETTAPLTPMTDLLTKIPSKREDLQKTESSHRRFLSAIAIKQHGYLDRGFPV</sequence>
<feature type="transmembrane region" description="Helical" evidence="6">
    <location>
        <begin position="201"/>
        <end position="225"/>
    </location>
</feature>
<feature type="transmembrane region" description="Helical" evidence="6">
    <location>
        <begin position="426"/>
        <end position="447"/>
    </location>
</feature>
<dbReference type="AlphaFoldDB" id="A0A803LDV6"/>
<name>A0A803LDV6_CHEQI</name>
<dbReference type="GO" id="GO:1990961">
    <property type="term" value="P:xenobiotic detoxification by transmembrane export across the plasma membrane"/>
    <property type="evidence" value="ECO:0007669"/>
    <property type="project" value="InterPro"/>
</dbReference>
<dbReference type="Proteomes" id="UP000596660">
    <property type="component" value="Unplaced"/>
</dbReference>
<dbReference type="GO" id="GO:0016020">
    <property type="term" value="C:membrane"/>
    <property type="evidence" value="ECO:0007669"/>
    <property type="project" value="UniProtKB-SubCell"/>
</dbReference>
<feature type="transmembrane region" description="Helical" evidence="6">
    <location>
        <begin position="146"/>
        <end position="163"/>
    </location>
</feature>
<dbReference type="EnsemblPlants" id="AUR62011362-RA">
    <property type="protein sequence ID" value="AUR62011362-RA:cds"/>
    <property type="gene ID" value="AUR62011362"/>
</dbReference>
<evidence type="ECO:0000256" key="6">
    <source>
        <dbReference type="RuleBase" id="RU004914"/>
    </source>
</evidence>
<dbReference type="Gramene" id="AUR62011362-RA">
    <property type="protein sequence ID" value="AUR62011362-RA:cds"/>
    <property type="gene ID" value="AUR62011362"/>
</dbReference>
<reference evidence="7" key="1">
    <citation type="journal article" date="2017" name="Nature">
        <title>The genome of Chenopodium quinoa.</title>
        <authorList>
            <person name="Jarvis D.E."/>
            <person name="Ho Y.S."/>
            <person name="Lightfoot D.J."/>
            <person name="Schmoeckel S.M."/>
            <person name="Li B."/>
            <person name="Borm T.J.A."/>
            <person name="Ohyanagi H."/>
            <person name="Mineta K."/>
            <person name="Michell C.T."/>
            <person name="Saber N."/>
            <person name="Kharbatia N.M."/>
            <person name="Rupper R.R."/>
            <person name="Sharp A.R."/>
            <person name="Dally N."/>
            <person name="Boughton B.A."/>
            <person name="Woo Y.H."/>
            <person name="Gao G."/>
            <person name="Schijlen E.G.W.M."/>
            <person name="Guo X."/>
            <person name="Momin A.A."/>
            <person name="Negrao S."/>
            <person name="Al-Babili S."/>
            <person name="Gehring C."/>
            <person name="Roessner U."/>
            <person name="Jung C."/>
            <person name="Murphy K."/>
            <person name="Arold S.T."/>
            <person name="Gojobori T."/>
            <person name="van der Linden C.G."/>
            <person name="van Loo E.N."/>
            <person name="Jellen E.N."/>
            <person name="Maughan P.J."/>
            <person name="Tester M."/>
        </authorList>
    </citation>
    <scope>NUCLEOTIDE SEQUENCE [LARGE SCALE GENOMIC DNA]</scope>
    <source>
        <strain evidence="7">cv. PI 614886</strain>
    </source>
</reference>
<feature type="transmembrane region" description="Helical" evidence="6">
    <location>
        <begin position="396"/>
        <end position="420"/>
    </location>
</feature>
<dbReference type="InterPro" id="IPR002528">
    <property type="entry name" value="MATE_fam"/>
</dbReference>
<comment type="similarity">
    <text evidence="2 6">Belongs to the multi antimicrobial extrusion (MATE) (TC 2.A.66.1) family.</text>
</comment>
<feature type="transmembrane region" description="Helical" evidence="6">
    <location>
        <begin position="366"/>
        <end position="384"/>
    </location>
</feature>
<feature type="transmembrane region" description="Helical" evidence="6">
    <location>
        <begin position="246"/>
        <end position="272"/>
    </location>
</feature>
<evidence type="ECO:0000256" key="3">
    <source>
        <dbReference type="ARBA" id="ARBA00022692"/>
    </source>
</evidence>
<proteinExistence type="inferred from homology"/>
<feature type="transmembrane region" description="Helical" evidence="6">
    <location>
        <begin position="323"/>
        <end position="346"/>
    </location>
</feature>
<dbReference type="Pfam" id="PF01554">
    <property type="entry name" value="MatE"/>
    <property type="match status" value="2"/>
</dbReference>
<dbReference type="NCBIfam" id="TIGR00797">
    <property type="entry name" value="matE"/>
    <property type="match status" value="1"/>
</dbReference>
<evidence type="ECO:0000313" key="8">
    <source>
        <dbReference type="Proteomes" id="UP000596660"/>
    </source>
</evidence>
<dbReference type="PANTHER" id="PTHR11206">
    <property type="entry name" value="MULTIDRUG RESISTANCE PROTEIN"/>
    <property type="match status" value="1"/>
</dbReference>
<keyword evidence="8" id="KW-1185">Reference proteome</keyword>
<feature type="transmembrane region" description="Helical" evidence="6">
    <location>
        <begin position="292"/>
        <end position="311"/>
    </location>
</feature>
<comment type="subcellular location">
    <subcellularLocation>
        <location evidence="1">Membrane</location>
        <topology evidence="1">Multi-pass membrane protein</topology>
    </subcellularLocation>
</comment>
<keyword evidence="5 6" id="KW-0472">Membrane</keyword>
<feature type="transmembrane region" description="Helical" evidence="6">
    <location>
        <begin position="108"/>
        <end position="126"/>
    </location>
</feature>
<dbReference type="CDD" id="cd13132">
    <property type="entry name" value="MATE_eukaryotic"/>
    <property type="match status" value="1"/>
</dbReference>
<organism evidence="7 8">
    <name type="scientific">Chenopodium quinoa</name>
    <name type="common">Quinoa</name>
    <dbReference type="NCBI Taxonomy" id="63459"/>
    <lineage>
        <taxon>Eukaryota</taxon>
        <taxon>Viridiplantae</taxon>
        <taxon>Streptophyta</taxon>
        <taxon>Embryophyta</taxon>
        <taxon>Tracheophyta</taxon>
        <taxon>Spermatophyta</taxon>
        <taxon>Magnoliopsida</taxon>
        <taxon>eudicotyledons</taxon>
        <taxon>Gunneridae</taxon>
        <taxon>Pentapetalae</taxon>
        <taxon>Caryophyllales</taxon>
        <taxon>Chenopodiaceae</taxon>
        <taxon>Chenopodioideae</taxon>
        <taxon>Atripliceae</taxon>
        <taxon>Chenopodium</taxon>
    </lineage>
</organism>
<reference evidence="7" key="2">
    <citation type="submission" date="2021-03" db="UniProtKB">
        <authorList>
            <consortium name="EnsemblPlants"/>
        </authorList>
    </citation>
    <scope>IDENTIFICATION</scope>
</reference>
<keyword evidence="3 6" id="KW-0812">Transmembrane</keyword>
<dbReference type="GO" id="GO:0015297">
    <property type="term" value="F:antiporter activity"/>
    <property type="evidence" value="ECO:0007669"/>
    <property type="project" value="InterPro"/>
</dbReference>
<feature type="transmembrane region" description="Helical" evidence="6">
    <location>
        <begin position="175"/>
        <end position="195"/>
    </location>
</feature>
<accession>A0A803LDV6</accession>
<dbReference type="OMA" id="LWIMYRT"/>
<evidence type="ECO:0000256" key="4">
    <source>
        <dbReference type="ARBA" id="ARBA00022989"/>
    </source>
</evidence>
<evidence type="ECO:0000313" key="7">
    <source>
        <dbReference type="EnsemblPlants" id="AUR62011362-RA:cds"/>
    </source>
</evidence>
<keyword evidence="4 6" id="KW-1133">Transmembrane helix</keyword>
<dbReference type="InterPro" id="IPR045069">
    <property type="entry name" value="MATE_euk"/>
</dbReference>
<dbReference type="GO" id="GO:0042910">
    <property type="term" value="F:xenobiotic transmembrane transporter activity"/>
    <property type="evidence" value="ECO:0007669"/>
    <property type="project" value="InterPro"/>
</dbReference>
<evidence type="ECO:0000256" key="2">
    <source>
        <dbReference type="ARBA" id="ARBA00010199"/>
    </source>
</evidence>
<evidence type="ECO:0000256" key="5">
    <source>
        <dbReference type="ARBA" id="ARBA00023136"/>
    </source>
</evidence>
<protein>
    <recommendedName>
        <fullName evidence="6">Protein DETOXIFICATION</fullName>
    </recommendedName>
    <alternativeName>
        <fullName evidence="6">Multidrug and toxic compound extrusion protein</fullName>
    </alternativeName>
</protein>
<evidence type="ECO:0000256" key="1">
    <source>
        <dbReference type="ARBA" id="ARBA00004141"/>
    </source>
</evidence>